<dbReference type="InterPro" id="IPR021145">
    <property type="entry name" value="Portal_protein_SPP1_Gp6-like"/>
</dbReference>
<dbReference type="AlphaFoldDB" id="A0A6N3C580"/>
<proteinExistence type="predicted"/>
<dbReference type="RefSeq" id="WP_156635692.1">
    <property type="nucleotide sequence ID" value="NZ_CACRTL010000029.1"/>
</dbReference>
<accession>A0A6N3C580</accession>
<name>A0A6N3C580_9FIRM</name>
<dbReference type="Pfam" id="PF05133">
    <property type="entry name" value="SPP1_portal"/>
    <property type="match status" value="1"/>
</dbReference>
<evidence type="ECO:0000313" key="1">
    <source>
        <dbReference type="EMBL" id="VYU11172.1"/>
    </source>
</evidence>
<sequence>MLTVEEIARFIEEDNSSERKMLARTGIKYYEAEHDIRNYRIFYYNSDGQLVEDTTRSNVKISHPFFTELVDQEVQYMLSGKDGFVKSDIPELQNEMDAYFNENEDFMSELYEVITGTVTKGFEYMYAYKNEEDKITFQCADSMGVIEVRAKDTQDNCDYVIYWYIERIGKDKKKIKKIQVWTEQETHFFVQEEEGKIEVDIDAAINPKPHTTYTIGNNVYTEGFGFIPFFRLDNCKKQFSGLKAIKDLIDDYDIMSCGLSNNLQDAQEYLVVVSGFQGDNLGELITNAKTKKHIGVDENGGVEFKTVDIPYEARKIKLELDEKNIYRFGMGFNSAQLGDGNITNIVIKSRYALLDLKCNKLEIRLKQFMRKILKIVLAEINEVNETDYKQKDVYFKFEREVMTNANDNASIEKTDAETEQIKINTLLNLASTFDNETIVKNICDVLDIDYEEVKDKLPTDEGKAADDAAKALEGAVVEDE</sequence>
<dbReference type="EMBL" id="CACRTL010000029">
    <property type="protein sequence ID" value="VYU11172.1"/>
    <property type="molecule type" value="Genomic_DNA"/>
</dbReference>
<reference evidence="1" key="1">
    <citation type="submission" date="2019-11" db="EMBL/GenBank/DDBJ databases">
        <authorList>
            <person name="Feng L."/>
        </authorList>
    </citation>
    <scope>NUCLEOTIDE SEQUENCE</scope>
    <source>
        <strain evidence="1">CramosumLFYP8</strain>
    </source>
</reference>
<protein>
    <submittedName>
        <fullName evidence="1">Phage portal protein, SPP1 Gp6-like</fullName>
    </submittedName>
</protein>
<gene>
    <name evidence="1" type="ORF">CRLFYP8_02977</name>
</gene>
<organism evidence="1">
    <name type="scientific">Thomasclavelia ramosa</name>
    <dbReference type="NCBI Taxonomy" id="1547"/>
    <lineage>
        <taxon>Bacteria</taxon>
        <taxon>Bacillati</taxon>
        <taxon>Bacillota</taxon>
        <taxon>Erysipelotrichia</taxon>
        <taxon>Erysipelotrichales</taxon>
        <taxon>Coprobacillaceae</taxon>
        <taxon>Thomasclavelia</taxon>
    </lineage>
</organism>